<feature type="region of interest" description="Disordered" evidence="9">
    <location>
        <begin position="193"/>
        <end position="215"/>
    </location>
</feature>
<keyword evidence="4" id="KW-0808">Transferase</keyword>
<dbReference type="Pfam" id="PF05903">
    <property type="entry name" value="Peptidase_C97"/>
    <property type="match status" value="1"/>
</dbReference>
<dbReference type="PROSITE" id="PS00194">
    <property type="entry name" value="THIOREDOXIN_1"/>
    <property type="match status" value="1"/>
</dbReference>
<organism evidence="13 14">
    <name type="scientific">Malassezia cuniculi</name>
    <dbReference type="NCBI Taxonomy" id="948313"/>
    <lineage>
        <taxon>Eukaryota</taxon>
        <taxon>Fungi</taxon>
        <taxon>Dikarya</taxon>
        <taxon>Basidiomycota</taxon>
        <taxon>Ustilaginomycotina</taxon>
        <taxon>Malasseziomycetes</taxon>
        <taxon>Malasseziales</taxon>
        <taxon>Malasseziaceae</taxon>
        <taxon>Malassezia</taxon>
    </lineage>
</organism>
<evidence type="ECO:0000313" key="14">
    <source>
        <dbReference type="Proteomes" id="UP001219933"/>
    </source>
</evidence>
<dbReference type="SMART" id="SM01179">
    <property type="entry name" value="DUF862"/>
    <property type="match status" value="1"/>
</dbReference>
<dbReference type="PROSITE" id="PS50011">
    <property type="entry name" value="PROTEIN_KINASE_DOM"/>
    <property type="match status" value="1"/>
</dbReference>
<feature type="region of interest" description="Disordered" evidence="9">
    <location>
        <begin position="790"/>
        <end position="814"/>
    </location>
</feature>
<evidence type="ECO:0000259" key="12">
    <source>
        <dbReference type="PROSITE" id="PS51858"/>
    </source>
</evidence>
<dbReference type="Gene3D" id="1.25.10.10">
    <property type="entry name" value="Leucine-rich Repeat Variant"/>
    <property type="match status" value="1"/>
</dbReference>
<proteinExistence type="inferred from homology"/>
<dbReference type="Gene3D" id="3.40.30.10">
    <property type="entry name" value="Glutaredoxin"/>
    <property type="match status" value="1"/>
</dbReference>
<comment type="similarity">
    <text evidence="1">Belongs to the DeSI family.</text>
</comment>
<feature type="domain" description="Thioredoxin" evidence="11">
    <location>
        <begin position="213"/>
        <end position="365"/>
    </location>
</feature>
<dbReference type="Gene3D" id="3.30.200.20">
    <property type="entry name" value="Phosphorylase Kinase, domain 1"/>
    <property type="match status" value="1"/>
</dbReference>
<dbReference type="GO" id="GO:0004674">
    <property type="term" value="F:protein serine/threonine kinase activity"/>
    <property type="evidence" value="ECO:0007669"/>
    <property type="project" value="UniProtKB-KW"/>
</dbReference>
<dbReference type="GO" id="GO:0008233">
    <property type="term" value="F:peptidase activity"/>
    <property type="evidence" value="ECO:0007669"/>
    <property type="project" value="UniProtKB-KW"/>
</dbReference>
<dbReference type="SMART" id="SM00220">
    <property type="entry name" value="S_TKc"/>
    <property type="match status" value="1"/>
</dbReference>
<evidence type="ECO:0000256" key="1">
    <source>
        <dbReference type="ARBA" id="ARBA00008140"/>
    </source>
</evidence>
<evidence type="ECO:0000256" key="8">
    <source>
        <dbReference type="ARBA" id="ARBA00022840"/>
    </source>
</evidence>
<dbReference type="PANTHER" id="PTHR24055">
    <property type="entry name" value="MITOGEN-ACTIVATED PROTEIN KINASE"/>
    <property type="match status" value="1"/>
</dbReference>
<protein>
    <recommendedName>
        <fullName evidence="15">Non-specific serine/threonine protein kinase</fullName>
    </recommendedName>
</protein>
<dbReference type="Proteomes" id="UP001219933">
    <property type="component" value="Chromosome 3"/>
</dbReference>
<dbReference type="InterPro" id="IPR050117">
    <property type="entry name" value="MAPK"/>
</dbReference>
<keyword evidence="8" id="KW-0067">ATP-binding</keyword>
<reference evidence="13" key="1">
    <citation type="submission" date="2023-03" db="EMBL/GenBank/DDBJ databases">
        <title>Mating type loci evolution in Malassezia.</title>
        <authorList>
            <person name="Coelho M.A."/>
        </authorList>
    </citation>
    <scope>NUCLEOTIDE SEQUENCE</scope>
    <source>
        <strain evidence="13">CBS 11721</strain>
    </source>
</reference>
<evidence type="ECO:0008006" key="15">
    <source>
        <dbReference type="Google" id="ProtNLM"/>
    </source>
</evidence>
<dbReference type="PROSITE" id="PS51352">
    <property type="entry name" value="THIOREDOXIN_2"/>
    <property type="match status" value="1"/>
</dbReference>
<dbReference type="InterPro" id="IPR013766">
    <property type="entry name" value="Thioredoxin_domain"/>
</dbReference>
<dbReference type="FunFam" id="1.10.510.10:FF:000624">
    <property type="entry name" value="Mitogen-activated protein kinase"/>
    <property type="match status" value="1"/>
</dbReference>
<feature type="domain" description="Protein kinase" evidence="10">
    <location>
        <begin position="588"/>
        <end position="959"/>
    </location>
</feature>
<dbReference type="InterPro" id="IPR036249">
    <property type="entry name" value="Thioredoxin-like_sf"/>
</dbReference>
<evidence type="ECO:0000256" key="9">
    <source>
        <dbReference type="SAM" id="MobiDB-lite"/>
    </source>
</evidence>
<dbReference type="EMBL" id="CP119879">
    <property type="protein sequence ID" value="WFD35459.1"/>
    <property type="molecule type" value="Genomic_DNA"/>
</dbReference>
<dbReference type="InterPro" id="IPR011989">
    <property type="entry name" value="ARM-like"/>
</dbReference>
<dbReference type="GO" id="GO:0005524">
    <property type="term" value="F:ATP binding"/>
    <property type="evidence" value="ECO:0007669"/>
    <property type="project" value="UniProtKB-KW"/>
</dbReference>
<dbReference type="Gene3D" id="3.90.1720.30">
    <property type="entry name" value="PPPDE domains"/>
    <property type="match status" value="1"/>
</dbReference>
<name>A0AAF0J7A6_9BASI</name>
<dbReference type="Pfam" id="PF00069">
    <property type="entry name" value="Pkinase"/>
    <property type="match status" value="2"/>
</dbReference>
<dbReference type="SUPFAM" id="SSF56112">
    <property type="entry name" value="Protein kinase-like (PK-like)"/>
    <property type="match status" value="1"/>
</dbReference>
<evidence type="ECO:0000313" key="13">
    <source>
        <dbReference type="EMBL" id="WFD35459.1"/>
    </source>
</evidence>
<dbReference type="InterPro" id="IPR000719">
    <property type="entry name" value="Prot_kinase_dom"/>
</dbReference>
<keyword evidence="5" id="KW-0547">Nucleotide-binding</keyword>
<evidence type="ECO:0000256" key="5">
    <source>
        <dbReference type="ARBA" id="ARBA00022741"/>
    </source>
</evidence>
<sequence length="1087" mass="118841">MSEHLVELHVYDLSKGLARHLSYAVIGTHIEGVWHSSIVAWGKEIYFGQGIRIVEPGSTHFGKPTKVHQLGTTSMDFDTFMEILEEMRPRFRPQDYNLLQHNCNTFSSEVAQILTGADIPSYVTTNAQTAALRNSSLGQSIIGQLSNGITGTSPLSALLGRMQAAATESDRPNNIDNAQQSNAGANIMTQPMRSSAMTTPSVPKRDTSASTVPAAPAPAPASNIIAVSDAAHLKKVIDEYPALVVLFTSPTCPPCRVVEPVYEELANGDLPATFARVTAGSSGASSAMASAGVAGTPTVHVYTFGKQTAKVVGANIPEIRMQAQIASADAYPAHPHTTVQLSSGGYIPTEPSTSAVVPRVDALTAKIKEIYKSIGTEAAFEAYAVLANDMIPWLVNTKRALAQPHKAVWDASVRTFLNSNVELPTLFPVYDVLRLSALYGGVSQETINLAIDRAAEMLPDSNVEETRALWLTALRLAGNALAKGAPLLPNTVSLVTDGILVKDASVRQTASAVEALSREDHQATAVRLAAALLFFIYRSPSWADHLQPLYGVLDIDAVLGGVEICEWSVPCEDLNVSRYSADSHPLAPHNLAARGYHTFTCFEEPFHVPKKYSLVRELGYDTEGNHVAIKKVTRVFEREVLTRRALREVAILRHLEGCENVTQLIDFDTSFVEFSEIYLYLSASDADLHQIFKSGQELSEAHIRYFMVQILRAPGNLLVNSDCHLRVCDFGLARPFKYADQKTCEEQICSSSDWPPESSGNILTPSVHPTPSMPRAAECQESVSTIAIPHTHSMETDSTPSDPSRAGWPARDGGRAASHERVVYPGGPLTEYVSTRWYRAPEVMLCFRDGYGPPMDMWSVGCIFAELLAGKPLCAGKDFMDQLVRIHNLLGTAPPSVVDRIGSNRAKIHVQLLPPSTGVTWSKLFPHIPPEALDLLSRLLRWDPEERITAREALMHPWLRGYRTKSLSQPCPPPFSRFGEIELIRTPSEFARALEKESMLLHRDDFDSSSFSTEATTPEGTAHEAMTPESIVQEAMNEVHNRGSDSESEECSAAAAEQPVHCAQDTLKRKASDNTFFGRARQLMGWI</sequence>
<dbReference type="CDD" id="cd02947">
    <property type="entry name" value="TRX_family"/>
    <property type="match status" value="1"/>
</dbReference>
<dbReference type="InterPro" id="IPR008580">
    <property type="entry name" value="PPPDE_dom"/>
</dbReference>
<dbReference type="SUPFAM" id="SSF52833">
    <property type="entry name" value="Thioredoxin-like"/>
    <property type="match status" value="1"/>
</dbReference>
<keyword evidence="7" id="KW-0378">Hydrolase</keyword>
<dbReference type="InterPro" id="IPR042266">
    <property type="entry name" value="PPPDE_sf"/>
</dbReference>
<evidence type="ECO:0000256" key="4">
    <source>
        <dbReference type="ARBA" id="ARBA00022679"/>
    </source>
</evidence>
<dbReference type="InterPro" id="IPR011009">
    <property type="entry name" value="Kinase-like_dom_sf"/>
</dbReference>
<evidence type="ECO:0000259" key="10">
    <source>
        <dbReference type="PROSITE" id="PS50011"/>
    </source>
</evidence>
<keyword evidence="3" id="KW-0645">Protease</keyword>
<keyword evidence="6" id="KW-0418">Kinase</keyword>
<dbReference type="PROSITE" id="PS51858">
    <property type="entry name" value="PPPDE"/>
    <property type="match status" value="1"/>
</dbReference>
<evidence type="ECO:0000256" key="7">
    <source>
        <dbReference type="ARBA" id="ARBA00022801"/>
    </source>
</evidence>
<keyword evidence="2" id="KW-0723">Serine/threonine-protein kinase</keyword>
<dbReference type="AlphaFoldDB" id="A0AAF0J7A6"/>
<dbReference type="GO" id="GO:0006508">
    <property type="term" value="P:proteolysis"/>
    <property type="evidence" value="ECO:0007669"/>
    <property type="project" value="UniProtKB-KW"/>
</dbReference>
<keyword evidence="14" id="KW-1185">Reference proteome</keyword>
<evidence type="ECO:0000256" key="6">
    <source>
        <dbReference type="ARBA" id="ARBA00022777"/>
    </source>
</evidence>
<dbReference type="Pfam" id="PF00085">
    <property type="entry name" value="Thioredoxin"/>
    <property type="match status" value="1"/>
</dbReference>
<dbReference type="InterPro" id="IPR017937">
    <property type="entry name" value="Thioredoxin_CS"/>
</dbReference>
<dbReference type="Gene3D" id="1.10.510.10">
    <property type="entry name" value="Transferase(Phosphotransferase) domain 1"/>
    <property type="match status" value="1"/>
</dbReference>
<accession>A0AAF0J7A6</accession>
<evidence type="ECO:0000259" key="11">
    <source>
        <dbReference type="PROSITE" id="PS51352"/>
    </source>
</evidence>
<feature type="domain" description="PPPDE" evidence="12">
    <location>
        <begin position="4"/>
        <end position="146"/>
    </location>
</feature>
<gene>
    <name evidence="13" type="ORF">MCUN1_002313</name>
</gene>
<evidence type="ECO:0000256" key="2">
    <source>
        <dbReference type="ARBA" id="ARBA00022527"/>
    </source>
</evidence>
<evidence type="ECO:0000256" key="3">
    <source>
        <dbReference type="ARBA" id="ARBA00022670"/>
    </source>
</evidence>